<proteinExistence type="predicted"/>
<protein>
    <submittedName>
        <fullName evidence="3">Uncharacterized protein</fullName>
    </submittedName>
</protein>
<evidence type="ECO:0000256" key="1">
    <source>
        <dbReference type="SAM" id="MobiDB-lite"/>
    </source>
</evidence>
<feature type="region of interest" description="Disordered" evidence="1">
    <location>
        <begin position="134"/>
        <end position="162"/>
    </location>
</feature>
<gene>
    <name evidence="3" type="ORF">NERG_02585</name>
</gene>
<dbReference type="EMBL" id="JH604644">
    <property type="protein sequence ID" value="EHY64362.1"/>
    <property type="molecule type" value="Genomic_DNA"/>
</dbReference>
<dbReference type="HOGENOM" id="CLU_064430_0_0_1"/>
<keyword evidence="2" id="KW-0732">Signal</keyword>
<dbReference type="Proteomes" id="UP000005622">
    <property type="component" value="Unassembled WGS sequence"/>
</dbReference>
<accession>H8ZG64</accession>
<reference evidence="3" key="1">
    <citation type="submission" date="2011-03" db="EMBL/GenBank/DDBJ databases">
        <title>The Genome Sequence of Nematocida sp1 strain ERTm2.</title>
        <authorList>
            <consortium name="The Broad Institute Genome Sequencing Platform"/>
            <consortium name="The Broad Institute Genome Sequencing Center for Infectious Disease"/>
            <person name="Cuomo C."/>
            <person name="Troemel E."/>
            <person name="Young S.K."/>
            <person name="Zeng Q."/>
            <person name="Gargeya S."/>
            <person name="Fitzgerald M."/>
            <person name="Haas B."/>
            <person name="Abouelleil A."/>
            <person name="Alvarado L."/>
            <person name="Arachchi H.M."/>
            <person name="Berlin A."/>
            <person name="Brown A."/>
            <person name="Chapman S.B."/>
            <person name="Chen Z."/>
            <person name="Dunbar C."/>
            <person name="Freedman E."/>
            <person name="Gearin G."/>
            <person name="Gellesch M."/>
            <person name="Goldberg J."/>
            <person name="Griggs A."/>
            <person name="Gujja S."/>
            <person name="Heilman E.R."/>
            <person name="Heiman D."/>
            <person name="Howarth C."/>
            <person name="Larson L."/>
            <person name="Lui A."/>
            <person name="MacDonald P.J.P."/>
            <person name="Mehta T."/>
            <person name="Montmayeur A."/>
            <person name="Murphy C."/>
            <person name="Neiman D."/>
            <person name="Pearson M."/>
            <person name="Priest M."/>
            <person name="Roberts A."/>
            <person name="Saif S."/>
            <person name="Shea T."/>
            <person name="Shenoy N."/>
            <person name="Sisk P."/>
            <person name="Stolte C."/>
            <person name="Sykes S."/>
            <person name="White J."/>
            <person name="Yandava C."/>
            <person name="Wortman J."/>
            <person name="Nusbaum C."/>
            <person name="Birren B."/>
        </authorList>
    </citation>
    <scope>NUCLEOTIDE SEQUENCE</scope>
    <source>
        <strain evidence="3">ERTm2</strain>
    </source>
</reference>
<dbReference type="AlphaFoldDB" id="H8ZG64"/>
<sequence length="372" mass="42875">MTSQGTKHKALQKMCQLKMCILCLAAIYTVVDRMQGRESTVCYLMPAAVNAHAMGIMDEPEDACAHPDLEYEKVVARLAASNDTDECARQVFISLDSEDFNAVEVKDKQMQDLLDILEGANKLFEIDGSTQKDAAKSQIRLSKDTGPEDGRNPSPEDESRASLEGALMKEIEDVCTKEKKLLRKLRSVYTARNNQNSIMERAEEMRYRSKARYMEYLVEGIEYLWWRCKAMKECLVYANTVFTRVSLNRQSKWLKKGRLTRSGKPDQAALLDRAIQASFQVMMYIEDVFDYIDKVYIKKVNKILRIIEKIDRYIKLCISEEEHKECKVFVEVLSKVCKYIKDTLPTALNPGYTSEHRHSHEVSTHMRHLNLI</sequence>
<feature type="compositionally biased region" description="Basic and acidic residues" evidence="1">
    <location>
        <begin position="141"/>
        <end position="151"/>
    </location>
</feature>
<name>H8ZG64_NEMA1</name>
<feature type="chain" id="PRO_5005683585" evidence="2">
    <location>
        <begin position="37"/>
        <end position="372"/>
    </location>
</feature>
<feature type="signal peptide" evidence="2">
    <location>
        <begin position="1"/>
        <end position="36"/>
    </location>
</feature>
<evidence type="ECO:0000313" key="3">
    <source>
        <dbReference type="EMBL" id="EHY64362.1"/>
    </source>
</evidence>
<organism evidence="3">
    <name type="scientific">Nematocida ausubeli (strain ATCC PRA-371 / ERTm2)</name>
    <name type="common">Nematode killer fungus</name>
    <dbReference type="NCBI Taxonomy" id="1913371"/>
    <lineage>
        <taxon>Eukaryota</taxon>
        <taxon>Fungi</taxon>
        <taxon>Fungi incertae sedis</taxon>
        <taxon>Microsporidia</taxon>
        <taxon>Nematocida</taxon>
    </lineage>
</organism>
<evidence type="ECO:0000256" key="2">
    <source>
        <dbReference type="SAM" id="SignalP"/>
    </source>
</evidence>